<organism evidence="6 7">
    <name type="scientific">Methanobrevibacter millerae</name>
    <dbReference type="NCBI Taxonomy" id="230361"/>
    <lineage>
        <taxon>Archaea</taxon>
        <taxon>Methanobacteriati</taxon>
        <taxon>Methanobacteriota</taxon>
        <taxon>Methanomada group</taxon>
        <taxon>Methanobacteria</taxon>
        <taxon>Methanobacteriales</taxon>
        <taxon>Methanobacteriaceae</taxon>
        <taxon>Methanobrevibacter</taxon>
    </lineage>
</organism>
<comment type="caution">
    <text evidence="6">The sequence shown here is derived from an EMBL/GenBank/DDBJ whole genome shotgun (WGS) entry which is preliminary data.</text>
</comment>
<evidence type="ECO:0000313" key="6">
    <source>
        <dbReference type="EMBL" id="MBE6509679.1"/>
    </source>
</evidence>
<dbReference type="PANTHER" id="PTHR12714">
    <property type="entry name" value="PROTEIN-S ISOPRENYLCYSTEINE O-METHYLTRANSFERASE"/>
    <property type="match status" value="1"/>
</dbReference>
<dbReference type="PANTHER" id="PTHR12714:SF9">
    <property type="entry name" value="PROTEIN-S-ISOPRENYLCYSTEINE O-METHYLTRANSFERASE"/>
    <property type="match status" value="1"/>
</dbReference>
<reference evidence="6" key="1">
    <citation type="submission" date="2019-04" db="EMBL/GenBank/DDBJ databases">
        <title>Evolution of Biomass-Degrading Anaerobic Consortia Revealed by Metagenomics.</title>
        <authorList>
            <person name="Peng X."/>
        </authorList>
    </citation>
    <scope>NUCLEOTIDE SEQUENCE</scope>
    <source>
        <strain evidence="6">SIG13</strain>
    </source>
</reference>
<evidence type="ECO:0000256" key="3">
    <source>
        <dbReference type="ARBA" id="ARBA00022989"/>
    </source>
</evidence>
<accession>A0A8T3VQ31</accession>
<dbReference type="AlphaFoldDB" id="A0A8T3VQ31"/>
<evidence type="ECO:0000313" key="7">
    <source>
        <dbReference type="Proteomes" id="UP000713479"/>
    </source>
</evidence>
<dbReference type="InterPro" id="IPR007318">
    <property type="entry name" value="Phopholipid_MeTrfase"/>
</dbReference>
<evidence type="ECO:0000256" key="1">
    <source>
        <dbReference type="ARBA" id="ARBA00004127"/>
    </source>
</evidence>
<evidence type="ECO:0000256" key="2">
    <source>
        <dbReference type="ARBA" id="ARBA00022692"/>
    </source>
</evidence>
<dbReference type="Proteomes" id="UP000713479">
    <property type="component" value="Unassembled WGS sequence"/>
</dbReference>
<feature type="transmembrane region" description="Helical" evidence="5">
    <location>
        <begin position="49"/>
        <end position="69"/>
    </location>
</feature>
<dbReference type="Gene3D" id="1.20.120.1630">
    <property type="match status" value="1"/>
</dbReference>
<comment type="subcellular location">
    <subcellularLocation>
        <location evidence="1">Endomembrane system</location>
        <topology evidence="1">Multi-pass membrane protein</topology>
    </subcellularLocation>
</comment>
<feature type="transmembrane region" description="Helical" evidence="5">
    <location>
        <begin position="100"/>
        <end position="133"/>
    </location>
</feature>
<evidence type="ECO:0000256" key="4">
    <source>
        <dbReference type="ARBA" id="ARBA00023136"/>
    </source>
</evidence>
<protein>
    <submittedName>
        <fullName evidence="6">Isoprenylcysteine carboxylmethyltransferase family protein</fullName>
    </submittedName>
</protein>
<proteinExistence type="predicted"/>
<dbReference type="EMBL" id="SUTF01000001">
    <property type="protein sequence ID" value="MBE6509679.1"/>
    <property type="molecule type" value="Genomic_DNA"/>
</dbReference>
<evidence type="ECO:0000256" key="5">
    <source>
        <dbReference type="SAM" id="Phobius"/>
    </source>
</evidence>
<dbReference type="GO" id="GO:0016740">
    <property type="term" value="F:transferase activity"/>
    <property type="evidence" value="ECO:0007669"/>
    <property type="project" value="UniProtKB-ARBA"/>
</dbReference>
<sequence>MIVINTENALPSYGVGPYLIIPMVVVSILSVILSFYGFIPVYSFDSLNWLLIILAIVLVVDAAFLWIAAVRISKIDDRIKNGELVTDGVYALVRHPIYSAWLQLCIALVLFSQNLLLLVLPIIFWIILSIAMAKTEEKWLMEKFGNDYVLYCQTTNRFIPFRMSF</sequence>
<gene>
    <name evidence="6" type="ORF">E7Z74_00195</name>
</gene>
<keyword evidence="4 5" id="KW-0472">Membrane</keyword>
<keyword evidence="3 5" id="KW-1133">Transmembrane helix</keyword>
<dbReference type="Pfam" id="PF04191">
    <property type="entry name" value="PEMT"/>
    <property type="match status" value="1"/>
</dbReference>
<feature type="transmembrane region" description="Helical" evidence="5">
    <location>
        <begin position="20"/>
        <end position="42"/>
    </location>
</feature>
<keyword evidence="2 5" id="KW-0812">Transmembrane</keyword>
<dbReference type="GO" id="GO:0012505">
    <property type="term" value="C:endomembrane system"/>
    <property type="evidence" value="ECO:0007669"/>
    <property type="project" value="UniProtKB-SubCell"/>
</dbReference>
<name>A0A8T3VQ31_9EURY</name>